<reference evidence="4" key="1">
    <citation type="submission" date="2019-02" db="EMBL/GenBank/DDBJ databases">
        <authorList>
            <person name="Gruber-Vodicka R. H."/>
            <person name="Seah K. B. B."/>
        </authorList>
    </citation>
    <scope>NUCLEOTIDE SEQUENCE</scope>
    <source>
        <strain evidence="2">BECK_BZ197</strain>
        <strain evidence="4">BECK_BZ198</strain>
        <strain evidence="3">BECK_BZ199</strain>
    </source>
</reference>
<dbReference type="EMBL" id="CAADGH010000019">
    <property type="protein sequence ID" value="VFK75308.1"/>
    <property type="molecule type" value="Genomic_DNA"/>
</dbReference>
<evidence type="ECO:0000256" key="1">
    <source>
        <dbReference type="SAM" id="Phobius"/>
    </source>
</evidence>
<name>A0A451BAK0_9GAMM</name>
<feature type="transmembrane region" description="Helical" evidence="1">
    <location>
        <begin position="7"/>
        <end position="29"/>
    </location>
</feature>
<sequence length="44" mass="5187">MRFRFSLDFFAFGFPFTFTVGLSFFHSLFDTFLKTFFDTLPTAA</sequence>
<dbReference type="EMBL" id="CAADFO010000007">
    <property type="protein sequence ID" value="VFK24211.1"/>
    <property type="molecule type" value="Genomic_DNA"/>
</dbReference>
<accession>A0A451BAK0</accession>
<evidence type="ECO:0000313" key="2">
    <source>
        <dbReference type="EMBL" id="VFK24211.1"/>
    </source>
</evidence>
<dbReference type="AlphaFoldDB" id="A0A451BAK0"/>
<keyword evidence="1" id="KW-1133">Transmembrane helix</keyword>
<dbReference type="EMBL" id="CAADFQ010000016">
    <property type="protein sequence ID" value="VFK30577.1"/>
    <property type="molecule type" value="Genomic_DNA"/>
</dbReference>
<organism evidence="4">
    <name type="scientific">Candidatus Kentrum sp. MB</name>
    <dbReference type="NCBI Taxonomy" id="2138164"/>
    <lineage>
        <taxon>Bacteria</taxon>
        <taxon>Pseudomonadati</taxon>
        <taxon>Pseudomonadota</taxon>
        <taxon>Gammaproteobacteria</taxon>
        <taxon>Candidatus Kentrum</taxon>
    </lineage>
</organism>
<evidence type="ECO:0000313" key="3">
    <source>
        <dbReference type="EMBL" id="VFK30577.1"/>
    </source>
</evidence>
<keyword evidence="1" id="KW-0472">Membrane</keyword>
<keyword evidence="1" id="KW-0812">Transmembrane</keyword>
<proteinExistence type="predicted"/>
<evidence type="ECO:0000313" key="4">
    <source>
        <dbReference type="EMBL" id="VFK75308.1"/>
    </source>
</evidence>
<gene>
    <name evidence="2" type="ORF">BECKMB1821G_GA0114241_100759</name>
    <name evidence="4" type="ORF">BECKMB1821H_GA0114242_101940</name>
    <name evidence="3" type="ORF">BECKMB1821I_GA0114274_101641</name>
</gene>
<protein>
    <submittedName>
        <fullName evidence="4">Uncharacterized protein</fullName>
    </submittedName>
</protein>